<feature type="transmembrane region" description="Helical" evidence="4">
    <location>
        <begin position="17"/>
        <end position="35"/>
    </location>
</feature>
<dbReference type="GO" id="GO:0020037">
    <property type="term" value="F:heme binding"/>
    <property type="evidence" value="ECO:0007669"/>
    <property type="project" value="InterPro"/>
</dbReference>
<reference evidence="6" key="1">
    <citation type="submission" date="2018-06" db="EMBL/GenBank/DDBJ databases">
        <authorList>
            <person name="Zhirakovskaya E."/>
        </authorList>
    </citation>
    <scope>NUCLEOTIDE SEQUENCE</scope>
</reference>
<sequence>MRDKETLTILGLAPRQWLVKIIGLCIGLGIVIIGTQKTGFPVIFTKLFSIYVVACFLFYVLIDLPPMKPLSGGRAFAYALITFLGFSFLYSTVARMLPQFNPKFEIAKINKPPLDLGTAIGPEAIAAGMEIFEENKCFNCHKAAGKGSSMRGPNFDLWQIGLMPRHELKEEIFDPRKKFALGFTDDKSKKAMPTYYSEEIPEAELQALLSFLQSLWSKDKMPMRGKEDGETPMVPWDKDPEMIAIGQKAFEGTLYEDLNCAACHGKDGVPLMDGARDLRDPNAESKHHERKLKDWTDADWFHSVSVGVEDTPMMPWLEDYPPRALWLAIAYAKQFHLK</sequence>
<feature type="transmembrane region" description="Helical" evidence="4">
    <location>
        <begin position="42"/>
        <end position="62"/>
    </location>
</feature>
<feature type="domain" description="Cytochrome c" evidence="5">
    <location>
        <begin position="241"/>
        <end position="336"/>
    </location>
</feature>
<dbReference type="EMBL" id="UOGE01000080">
    <property type="protein sequence ID" value="VAX23046.1"/>
    <property type="molecule type" value="Genomic_DNA"/>
</dbReference>
<evidence type="ECO:0000256" key="1">
    <source>
        <dbReference type="ARBA" id="ARBA00022617"/>
    </source>
</evidence>
<proteinExistence type="predicted"/>
<evidence type="ECO:0000259" key="5">
    <source>
        <dbReference type="PROSITE" id="PS51007"/>
    </source>
</evidence>
<evidence type="ECO:0000256" key="2">
    <source>
        <dbReference type="ARBA" id="ARBA00022723"/>
    </source>
</evidence>
<keyword evidence="4" id="KW-1133">Transmembrane helix</keyword>
<organism evidence="6">
    <name type="scientific">hydrothermal vent metagenome</name>
    <dbReference type="NCBI Taxonomy" id="652676"/>
    <lineage>
        <taxon>unclassified sequences</taxon>
        <taxon>metagenomes</taxon>
        <taxon>ecological metagenomes</taxon>
    </lineage>
</organism>
<gene>
    <name evidence="6" type="ORF">MNBD_NITROSPINAE02-152</name>
</gene>
<dbReference type="InterPro" id="IPR036909">
    <property type="entry name" value="Cyt_c-like_dom_sf"/>
</dbReference>
<keyword evidence="1" id="KW-0349">Heme</keyword>
<dbReference type="SUPFAM" id="SSF46626">
    <property type="entry name" value="Cytochrome c"/>
    <property type="match status" value="2"/>
</dbReference>
<evidence type="ECO:0000256" key="4">
    <source>
        <dbReference type="SAM" id="Phobius"/>
    </source>
</evidence>
<protein>
    <recommendedName>
        <fullName evidence="5">Cytochrome c domain-containing protein</fullName>
    </recommendedName>
</protein>
<dbReference type="AlphaFoldDB" id="A0A3B1BXI4"/>
<feature type="transmembrane region" description="Helical" evidence="4">
    <location>
        <begin position="74"/>
        <end position="93"/>
    </location>
</feature>
<dbReference type="InterPro" id="IPR009056">
    <property type="entry name" value="Cyt_c-like_dom"/>
</dbReference>
<keyword evidence="3" id="KW-0408">Iron</keyword>
<name>A0A3B1BXI4_9ZZZZ</name>
<dbReference type="GO" id="GO:0009055">
    <property type="term" value="F:electron transfer activity"/>
    <property type="evidence" value="ECO:0007669"/>
    <property type="project" value="InterPro"/>
</dbReference>
<dbReference type="PROSITE" id="PS51007">
    <property type="entry name" value="CYTC"/>
    <property type="match status" value="2"/>
</dbReference>
<keyword evidence="2" id="KW-0479">Metal-binding</keyword>
<dbReference type="Pfam" id="PF00034">
    <property type="entry name" value="Cytochrom_C"/>
    <property type="match status" value="1"/>
</dbReference>
<feature type="domain" description="Cytochrome c" evidence="5">
    <location>
        <begin position="123"/>
        <end position="216"/>
    </location>
</feature>
<accession>A0A3B1BXI4</accession>
<dbReference type="GO" id="GO:0046872">
    <property type="term" value="F:metal ion binding"/>
    <property type="evidence" value="ECO:0007669"/>
    <property type="project" value="UniProtKB-KW"/>
</dbReference>
<dbReference type="Gene3D" id="1.10.760.10">
    <property type="entry name" value="Cytochrome c-like domain"/>
    <property type="match status" value="2"/>
</dbReference>
<evidence type="ECO:0000313" key="6">
    <source>
        <dbReference type="EMBL" id="VAX23046.1"/>
    </source>
</evidence>
<keyword evidence="4" id="KW-0812">Transmembrane</keyword>
<evidence type="ECO:0000256" key="3">
    <source>
        <dbReference type="ARBA" id="ARBA00023004"/>
    </source>
</evidence>
<keyword evidence="4" id="KW-0472">Membrane</keyword>